<dbReference type="HOGENOM" id="CLU_039329_5_0_1"/>
<dbReference type="AlphaFoldDB" id="A0A0C3GPQ3"/>
<evidence type="ECO:0000313" key="6">
    <source>
        <dbReference type="Proteomes" id="UP000054321"/>
    </source>
</evidence>
<dbReference type="SUPFAM" id="SSF51556">
    <property type="entry name" value="Metallo-dependent hydrolases"/>
    <property type="match status" value="1"/>
</dbReference>
<dbReference type="Proteomes" id="UP000054321">
    <property type="component" value="Unassembled WGS sequence"/>
</dbReference>
<dbReference type="InterPro" id="IPR032466">
    <property type="entry name" value="Metal_Hydrolase"/>
</dbReference>
<dbReference type="OrthoDB" id="1879366at2759"/>
<evidence type="ECO:0000256" key="1">
    <source>
        <dbReference type="ARBA" id="ARBA00022793"/>
    </source>
</evidence>
<dbReference type="GO" id="GO:0005829">
    <property type="term" value="C:cytosol"/>
    <property type="evidence" value="ECO:0007669"/>
    <property type="project" value="TreeGrafter"/>
</dbReference>
<reference evidence="6" key="2">
    <citation type="submission" date="2015-01" db="EMBL/GenBank/DDBJ databases">
        <title>Evolutionary Origins and Diversification of the Mycorrhizal Mutualists.</title>
        <authorList>
            <consortium name="DOE Joint Genome Institute"/>
            <consortium name="Mycorrhizal Genomics Consortium"/>
            <person name="Kohler A."/>
            <person name="Kuo A."/>
            <person name="Nagy L.G."/>
            <person name="Floudas D."/>
            <person name="Copeland A."/>
            <person name="Barry K.W."/>
            <person name="Cichocki N."/>
            <person name="Veneault-Fourrey C."/>
            <person name="LaButti K."/>
            <person name="Lindquist E.A."/>
            <person name="Lipzen A."/>
            <person name="Lundell T."/>
            <person name="Morin E."/>
            <person name="Murat C."/>
            <person name="Riley R."/>
            <person name="Ohm R."/>
            <person name="Sun H."/>
            <person name="Tunlid A."/>
            <person name="Henrissat B."/>
            <person name="Grigoriev I.V."/>
            <person name="Hibbett D.S."/>
            <person name="Martin F."/>
        </authorList>
    </citation>
    <scope>NUCLEOTIDE SEQUENCE [LARGE SCALE GENOMIC DNA]</scope>
    <source>
        <strain evidence="6">Zn</strain>
    </source>
</reference>
<gene>
    <name evidence="5" type="ORF">OIDMADRAFT_138050</name>
</gene>
<protein>
    <recommendedName>
        <fullName evidence="4">Amidohydrolase-related domain-containing protein</fullName>
    </recommendedName>
</protein>
<sequence>MVITIPRTTTKTVEVERLEGKIAIEEAVNSPYFNAAATYPVTQSIKGWDGMPANGTVGADIMHRLDDVPMRLESMDTSGISYAVVSLTSPGIEGVLDADTAVELARKTNDAMYEKYAKAHPTRFGFFACVAMQKPEEAAKELERAVTQLGAKGVLINGYCNLSTADLDDVRYLDEPACEPFWAMLNKLQVPLYIHPRSPPPGQQRMFQGYPALALASFAFATETGGHALRIMCSGVLDRYPNVRIILGHVAEGLPFFIHRAQERLKLAVENTNGAHTKSLMYYFNNHFFATLAGVKRASTLHAGIAEMGESRVLFSVDYPYESNEEQADWFDSLPLATSTHRALASENAKRILKLDI</sequence>
<keyword evidence="6" id="KW-1185">Reference proteome</keyword>
<accession>A0A0C3GPQ3</accession>
<keyword evidence="2 3" id="KW-0456">Lyase</keyword>
<feature type="domain" description="Amidohydrolase-related" evidence="4">
    <location>
        <begin position="88"/>
        <end position="355"/>
    </location>
</feature>
<dbReference type="Gene3D" id="3.20.20.140">
    <property type="entry name" value="Metal-dependent hydrolases"/>
    <property type="match status" value="1"/>
</dbReference>
<dbReference type="PANTHER" id="PTHR21240:SF30">
    <property type="entry name" value="AMIDOHYDROLASE-RELATED DOMAIN-CONTAINING PROTEIN-RELATED"/>
    <property type="match status" value="1"/>
</dbReference>
<dbReference type="GO" id="GO:0016831">
    <property type="term" value="F:carboxy-lyase activity"/>
    <property type="evidence" value="ECO:0007669"/>
    <property type="project" value="UniProtKB-KW"/>
</dbReference>
<dbReference type="GO" id="GO:0016787">
    <property type="term" value="F:hydrolase activity"/>
    <property type="evidence" value="ECO:0007669"/>
    <property type="project" value="InterPro"/>
</dbReference>
<dbReference type="GO" id="GO:0019748">
    <property type="term" value="P:secondary metabolic process"/>
    <property type="evidence" value="ECO:0007669"/>
    <property type="project" value="TreeGrafter"/>
</dbReference>
<evidence type="ECO:0000313" key="5">
    <source>
        <dbReference type="EMBL" id="KIM93379.1"/>
    </source>
</evidence>
<organism evidence="5 6">
    <name type="scientific">Oidiodendron maius (strain Zn)</name>
    <dbReference type="NCBI Taxonomy" id="913774"/>
    <lineage>
        <taxon>Eukaryota</taxon>
        <taxon>Fungi</taxon>
        <taxon>Dikarya</taxon>
        <taxon>Ascomycota</taxon>
        <taxon>Pezizomycotina</taxon>
        <taxon>Leotiomycetes</taxon>
        <taxon>Leotiomycetes incertae sedis</taxon>
        <taxon>Myxotrichaceae</taxon>
        <taxon>Oidiodendron</taxon>
    </lineage>
</organism>
<dbReference type="EMBL" id="KN832896">
    <property type="protein sequence ID" value="KIM93379.1"/>
    <property type="molecule type" value="Genomic_DNA"/>
</dbReference>
<dbReference type="InterPro" id="IPR006680">
    <property type="entry name" value="Amidohydro-rel"/>
</dbReference>
<reference evidence="5 6" key="1">
    <citation type="submission" date="2014-04" db="EMBL/GenBank/DDBJ databases">
        <authorList>
            <consortium name="DOE Joint Genome Institute"/>
            <person name="Kuo A."/>
            <person name="Martino E."/>
            <person name="Perotto S."/>
            <person name="Kohler A."/>
            <person name="Nagy L.G."/>
            <person name="Floudas D."/>
            <person name="Copeland A."/>
            <person name="Barry K.W."/>
            <person name="Cichocki N."/>
            <person name="Veneault-Fourrey C."/>
            <person name="LaButti K."/>
            <person name="Lindquist E.A."/>
            <person name="Lipzen A."/>
            <person name="Lundell T."/>
            <person name="Morin E."/>
            <person name="Murat C."/>
            <person name="Sun H."/>
            <person name="Tunlid A."/>
            <person name="Henrissat B."/>
            <person name="Grigoriev I.V."/>
            <person name="Hibbett D.S."/>
            <person name="Martin F."/>
            <person name="Nordberg H.P."/>
            <person name="Cantor M.N."/>
            <person name="Hua S.X."/>
        </authorList>
    </citation>
    <scope>NUCLEOTIDE SEQUENCE [LARGE SCALE GENOMIC DNA]</scope>
    <source>
        <strain evidence="5 6">Zn</strain>
    </source>
</reference>
<evidence type="ECO:0000259" key="4">
    <source>
        <dbReference type="Pfam" id="PF04909"/>
    </source>
</evidence>
<proteinExistence type="inferred from homology"/>
<dbReference type="InterPro" id="IPR032465">
    <property type="entry name" value="ACMSD"/>
</dbReference>
<evidence type="ECO:0000256" key="3">
    <source>
        <dbReference type="RuleBase" id="RU366045"/>
    </source>
</evidence>
<name>A0A0C3GPQ3_OIDMZ</name>
<keyword evidence="1 3" id="KW-0210">Decarboxylase</keyword>
<dbReference type="PANTHER" id="PTHR21240">
    <property type="entry name" value="2-AMINO-3-CARBOXYLMUCONATE-6-SEMIALDEHYDE DECARBOXYLASE"/>
    <property type="match status" value="1"/>
</dbReference>
<dbReference type="STRING" id="913774.A0A0C3GPQ3"/>
<comment type="similarity">
    <text evidence="3">Belongs to the metallo-dependent hydrolases superfamily.</text>
</comment>
<dbReference type="Pfam" id="PF04909">
    <property type="entry name" value="Amidohydro_2"/>
    <property type="match status" value="1"/>
</dbReference>
<dbReference type="InParanoid" id="A0A0C3GPQ3"/>
<evidence type="ECO:0000256" key="2">
    <source>
        <dbReference type="ARBA" id="ARBA00023239"/>
    </source>
</evidence>